<evidence type="ECO:0000313" key="2">
    <source>
        <dbReference type="EMBL" id="AMM33178.1"/>
    </source>
</evidence>
<dbReference type="SUPFAM" id="SSF52980">
    <property type="entry name" value="Restriction endonuclease-like"/>
    <property type="match status" value="1"/>
</dbReference>
<reference evidence="2 3" key="1">
    <citation type="submission" date="2016-02" db="EMBL/GenBank/DDBJ databases">
        <title>Complete genome of Sinomonas atrocyanea KCTC 3377.</title>
        <authorList>
            <person name="Kim K.M."/>
        </authorList>
    </citation>
    <scope>NUCLEOTIDE SEQUENCE [LARGE SCALE GENOMIC DNA]</scope>
    <source>
        <strain evidence="2 3">KCTC 3377</strain>
    </source>
</reference>
<gene>
    <name evidence="2" type="ORF">SA2016_2510</name>
</gene>
<keyword evidence="3" id="KW-1185">Reference proteome</keyword>
<proteinExistence type="predicted"/>
<evidence type="ECO:0000259" key="1">
    <source>
        <dbReference type="Pfam" id="PF04480"/>
    </source>
</evidence>
<dbReference type="STRING" id="37927.SA2016_2510"/>
<accession>A0A127A141</accession>
<dbReference type="KEGG" id="satk:SA2016_2510"/>
<dbReference type="AlphaFoldDB" id="A0A127A141"/>
<dbReference type="Proteomes" id="UP000070134">
    <property type="component" value="Chromosome"/>
</dbReference>
<dbReference type="Pfam" id="PF04480">
    <property type="entry name" value="DUF559"/>
    <property type="match status" value="1"/>
</dbReference>
<feature type="domain" description="DUF559" evidence="1">
    <location>
        <begin position="117"/>
        <end position="176"/>
    </location>
</feature>
<evidence type="ECO:0000313" key="3">
    <source>
        <dbReference type="Proteomes" id="UP000070134"/>
    </source>
</evidence>
<dbReference type="InterPro" id="IPR011335">
    <property type="entry name" value="Restrct_endonuc-II-like"/>
</dbReference>
<protein>
    <recommendedName>
        <fullName evidence="1">DUF559 domain-containing protein</fullName>
    </recommendedName>
</protein>
<sequence length="181" mass="20434">MTTPARTWLDLAVELGEEFRIALGDQLIRRPRPELENGRDQPLASMADLRELLDAHVWMKGVGLARSALEHLRVGADSVPESLLRQAIIAAGLPEPELQISLWPLDPYAPSGDMGYRHLKLVIQYEGAHHNDEAQRLRDALRDRAFREAGWTIILVRVEDLRDDFRAVLRRIRAHLASAAA</sequence>
<dbReference type="EMBL" id="CP014518">
    <property type="protein sequence ID" value="AMM33178.1"/>
    <property type="molecule type" value="Genomic_DNA"/>
</dbReference>
<organism evidence="2 3">
    <name type="scientific">Sinomonas atrocyanea</name>
    <dbReference type="NCBI Taxonomy" id="37927"/>
    <lineage>
        <taxon>Bacteria</taxon>
        <taxon>Bacillati</taxon>
        <taxon>Actinomycetota</taxon>
        <taxon>Actinomycetes</taxon>
        <taxon>Micrococcales</taxon>
        <taxon>Micrococcaceae</taxon>
        <taxon>Sinomonas</taxon>
    </lineage>
</organism>
<dbReference type="Gene3D" id="3.40.960.10">
    <property type="entry name" value="VSR Endonuclease"/>
    <property type="match status" value="1"/>
</dbReference>
<name>A0A127A141_9MICC</name>
<dbReference type="InterPro" id="IPR007569">
    <property type="entry name" value="DUF559"/>
</dbReference>